<feature type="non-terminal residue" evidence="2">
    <location>
        <position position="366"/>
    </location>
</feature>
<comment type="caution">
    <text evidence="2">The sequence shown here is derived from an EMBL/GenBank/DDBJ whole genome shotgun (WGS) entry which is preliminary data.</text>
</comment>
<protein>
    <submittedName>
        <fullName evidence="2">Uncharacterized protein</fullName>
    </submittedName>
</protein>
<reference evidence="2 3" key="1">
    <citation type="submission" date="2020-04" db="EMBL/GenBank/DDBJ databases">
        <title>Perkinsus olseni comparative genomics.</title>
        <authorList>
            <person name="Bogema D.R."/>
        </authorList>
    </citation>
    <scope>NUCLEOTIDE SEQUENCE [LARGE SCALE GENOMIC DNA]</scope>
    <source>
        <strain evidence="2">ATCC PRA-31</strain>
    </source>
</reference>
<accession>A0A7J6KQ54</accession>
<evidence type="ECO:0000313" key="2">
    <source>
        <dbReference type="EMBL" id="KAF4649044.1"/>
    </source>
</evidence>
<dbReference type="EMBL" id="JABANN010001680">
    <property type="protein sequence ID" value="KAF4649044.1"/>
    <property type="molecule type" value="Genomic_DNA"/>
</dbReference>
<sequence length="366" mass="41780">MPSSPQGNDSTMNKEKGVEFVDSQDESTTRYEQWNLNDLNVIGSDLSRTRPRVPSAAVYILGNCLDYTWRYYKFSYDTYQYSPEAVARGVWWKDIAAWCDPSLGSAFHAESSVILRRLQTDYVLDVPLATFVFFYTLEFRCESKVKQQRGRDVLRAYLDSNESEATQFLLSLEKGEKCTLLGANALPSDDALADGSGSCRLVFTHHEGCTDGRSAPVNGSDDVLQKDTEEKTSEEDKEVEHLEGEEAEVVQDDLSEKTKAWGLLLRIAILYVGQCPSDGNNLREAKNDWLKVKQDKDKTFETYAAEERQAYEKMQVMYQWSGVECPTEYERIIKFMKGLNSGLADAYSKKLRKQDRRAEELTYRSM</sequence>
<organism evidence="2 3">
    <name type="scientific">Perkinsus olseni</name>
    <name type="common">Perkinsus atlanticus</name>
    <dbReference type="NCBI Taxonomy" id="32597"/>
    <lineage>
        <taxon>Eukaryota</taxon>
        <taxon>Sar</taxon>
        <taxon>Alveolata</taxon>
        <taxon>Perkinsozoa</taxon>
        <taxon>Perkinsea</taxon>
        <taxon>Perkinsida</taxon>
        <taxon>Perkinsidae</taxon>
        <taxon>Perkinsus</taxon>
    </lineage>
</organism>
<dbReference type="AlphaFoldDB" id="A0A7J6KQ54"/>
<name>A0A7J6KQ54_PEROL</name>
<proteinExistence type="predicted"/>
<dbReference type="Proteomes" id="UP000572268">
    <property type="component" value="Unassembled WGS sequence"/>
</dbReference>
<feature type="region of interest" description="Disordered" evidence="1">
    <location>
        <begin position="212"/>
        <end position="245"/>
    </location>
</feature>
<gene>
    <name evidence="2" type="ORF">FOL46_002169</name>
</gene>
<evidence type="ECO:0000313" key="3">
    <source>
        <dbReference type="Proteomes" id="UP000572268"/>
    </source>
</evidence>
<evidence type="ECO:0000256" key="1">
    <source>
        <dbReference type="SAM" id="MobiDB-lite"/>
    </source>
</evidence>